<dbReference type="InterPro" id="IPR050780">
    <property type="entry name" value="Mucin_vWF_Thrombospondin_sf"/>
</dbReference>
<evidence type="ECO:0000313" key="6">
    <source>
        <dbReference type="EMBL" id="KAG7475292.1"/>
    </source>
</evidence>
<evidence type="ECO:0000256" key="4">
    <source>
        <dbReference type="SAM" id="SignalP"/>
    </source>
</evidence>
<dbReference type="PANTHER" id="PTHR11339">
    <property type="entry name" value="EXTRACELLULAR MATRIX GLYCOPROTEIN RELATED"/>
    <property type="match status" value="1"/>
</dbReference>
<dbReference type="InterPro" id="IPR025615">
    <property type="entry name" value="TILa_dom"/>
</dbReference>
<dbReference type="InterPro" id="IPR035234">
    <property type="entry name" value="IgGFc-bd_N"/>
</dbReference>
<dbReference type="GO" id="GO:0031012">
    <property type="term" value="C:extracellular matrix"/>
    <property type="evidence" value="ECO:0007669"/>
    <property type="project" value="TreeGrafter"/>
</dbReference>
<dbReference type="Pfam" id="PF12714">
    <property type="entry name" value="TILa"/>
    <property type="match status" value="4"/>
</dbReference>
<evidence type="ECO:0000256" key="1">
    <source>
        <dbReference type="ARBA" id="ARBA00022737"/>
    </source>
</evidence>
<feature type="domain" description="VWFD" evidence="5">
    <location>
        <begin position="2016"/>
        <end position="2193"/>
    </location>
</feature>
<accession>A0AAV6PVC1</accession>
<keyword evidence="3" id="KW-0325">Glycoprotein</keyword>
<dbReference type="GO" id="GO:0005615">
    <property type="term" value="C:extracellular space"/>
    <property type="evidence" value="ECO:0007669"/>
    <property type="project" value="TreeGrafter"/>
</dbReference>
<dbReference type="Pfam" id="PF08742">
    <property type="entry name" value="C8"/>
    <property type="match status" value="4"/>
</dbReference>
<dbReference type="InterPro" id="IPR001846">
    <property type="entry name" value="VWF_type-D"/>
</dbReference>
<feature type="domain" description="VWFD" evidence="5">
    <location>
        <begin position="1623"/>
        <end position="1805"/>
    </location>
</feature>
<keyword evidence="1" id="KW-0677">Repeat</keyword>
<dbReference type="SMART" id="SM00216">
    <property type="entry name" value="VWD"/>
    <property type="match status" value="5"/>
</dbReference>
<protein>
    <submittedName>
        <fullName evidence="6">C-binding protein-like</fullName>
    </submittedName>
</protein>
<evidence type="ECO:0000256" key="3">
    <source>
        <dbReference type="ARBA" id="ARBA00023180"/>
    </source>
</evidence>
<comment type="caution">
    <text evidence="6">The sequence shown here is derived from an EMBL/GenBank/DDBJ whole genome shotgun (WGS) entry which is preliminary data.</text>
</comment>
<reference evidence="6 7" key="1">
    <citation type="journal article" date="2021" name="Sci. Rep.">
        <title>Chromosome anchoring in Senegalese sole (Solea senegalensis) reveals sex-associated markers and genome rearrangements in flatfish.</title>
        <authorList>
            <person name="Guerrero-Cozar I."/>
            <person name="Gomez-Garrido J."/>
            <person name="Berbel C."/>
            <person name="Martinez-Blanch J.F."/>
            <person name="Alioto T."/>
            <person name="Claros M.G."/>
            <person name="Gagnaire P.A."/>
            <person name="Manchado M."/>
        </authorList>
    </citation>
    <scope>NUCLEOTIDE SEQUENCE [LARGE SCALE GENOMIC DNA]</scope>
    <source>
        <strain evidence="6">Sse05_10M</strain>
    </source>
</reference>
<keyword evidence="2" id="KW-1015">Disulfide bond</keyword>
<dbReference type="Pfam" id="PF00094">
    <property type="entry name" value="VWD"/>
    <property type="match status" value="5"/>
</dbReference>
<feature type="domain" description="VWFD" evidence="5">
    <location>
        <begin position="1205"/>
        <end position="1389"/>
    </location>
</feature>
<feature type="domain" description="VWFD" evidence="5">
    <location>
        <begin position="426"/>
        <end position="607"/>
    </location>
</feature>
<feature type="domain" description="VWFD" evidence="5">
    <location>
        <begin position="818"/>
        <end position="997"/>
    </location>
</feature>
<evidence type="ECO:0000313" key="7">
    <source>
        <dbReference type="Proteomes" id="UP000693946"/>
    </source>
</evidence>
<dbReference type="InterPro" id="IPR001007">
    <property type="entry name" value="VWF_dom"/>
</dbReference>
<dbReference type="Proteomes" id="UP000693946">
    <property type="component" value="Linkage Group LG9"/>
</dbReference>
<dbReference type="InterPro" id="IPR003645">
    <property type="entry name" value="Fol_N"/>
</dbReference>
<dbReference type="EMBL" id="JAGKHQ010000021">
    <property type="protein sequence ID" value="KAG7475292.1"/>
    <property type="molecule type" value="Genomic_DNA"/>
</dbReference>
<proteinExistence type="predicted"/>
<evidence type="ECO:0000256" key="2">
    <source>
        <dbReference type="ARBA" id="ARBA00023157"/>
    </source>
</evidence>
<keyword evidence="4" id="KW-0732">Signal</keyword>
<dbReference type="PANTHER" id="PTHR11339:SF374">
    <property type="entry name" value="ZONADHESIN"/>
    <property type="match status" value="1"/>
</dbReference>
<dbReference type="InterPro" id="IPR002919">
    <property type="entry name" value="TIL_dom"/>
</dbReference>
<keyword evidence="7" id="KW-1185">Reference proteome</keyword>
<sequence>MGTLLLLCALGVLLNCPPSAGSVGKEFVLSFMQNWIKNYKTPSHRLSITAVEANTKVTVSVPPLKFRQEETLNAGEGVTVSLPAQVEMYGSVKSPNSVRIEASADVAVTSFNYKSHTADTSLVYPTTEWGNEYFIFTPSESLDGTFKEFSVTNGKQRNRIEIVPQGSIAFQHHVYMKGARMVIDLQPYESVQLQSTDDVSGSRVSSQYPVAVFTGHSCTRRFSACDHVNEQLLPVSSWGSSFIVPPLKLHDKHDSVIIQASQPTHVTVRNGNTEQVINMISGQTVTIESQKETVFIQADQGIQVLMFFNGKSQNYDPFLMSILSTDRFCTSYSLETFKGFDNQALVVARTSALGKLRIDGRSLPRNVQWEKVAGTDFSWAQIPHSGRHVVSSSDSHFALYSIGLRQWNSYGAPAQCLQSVKSALPGTCWAKGDPHYHSFDGRRFDFMGTCTYVIAKNCGKNDSPAFEVLAQNENRGSLRVSYVALVTVKVYDVSITVARSETGRVRIDNIVWNLPVTLNNNKLVMSHSGRFVLIETDFGLTVRYDWNHQLIVTLSSSFAGKTCGLCGNFNGNPDDDFTTPSGTHARGAVAFGSSWKVPGLVKDPLCRDDCVGGCEKCEDKLMKKWEGTSFCGLITLVVNGPFSKCHSIIDPHTYLENCKYDVCMGGGNHHFLCQALEAYADACQDAGIQVQDWRKEAKCSAKCPANSHYELCGNACPGTCSDPNAPSKCKRPCVETCTCNAGFVLSGGQCVPADQCGCTFEGRYVPAGESFWADQGCRSWCKCLPGKRQVDCQNKGCGAGTQCQVVEGIRKCQPVSYSTCKASGDPHYTTFDKKRFDFQGTCVYQLVALCSKRPDLVPFEILVQNDHRGSKVVSFTKLVEIKVYSLSIVITRTHTGRIMVNNELVNLPIDLAGGQVSVYRSGSRAVVTTNFDLKVSFNWRSVVFVKLPSNYMEAVCGLCGNYNGKSRDDLIPKNGDKAVAPTPFGTSWRVAEIPGCVEGCKGVCPSCDITYKAQYEKGDFCGMMTDSRGPFRDCHAKVDPAGYFEDCVYDVCLYKGRKDVLCEAIAAYTSACHAVGAKVYSWRTSQFCAQKCPVHSHYEICATACPATCKSLILPQVCKDQCGEDCVCDEGYILSGDTCVPFSSCGCIYNDKYYQAGQVFYPDGQCKEKCRCTDNGEVKCKKFTCGPNEQCKVENGVQKCHPVGKSVCHSADPHYRSFDGLTYDFQGTCTYTLSKSCGLNGTHLVDFSVLVENVQRDRLMNNKVVSVTKLVAVQVYGFDLKISNNMFGVMVNGLFNSFPLSLNDGAVLVYQEGMNYVIATDFGLLVTYDLVYHVTVTVPGNYRDKVCGLCGNFNDNKKDDFQMPDHKVTRNVNTFGKSWQVSIPGVVCSDGCKGKSCPSCNQAQKALFSKSIYCGILTAPKGPFEACHSKIDPQPYFNDCVYDMCTSYGDGKVLCNTIATYAFSCHYAGVDVKNWRTPSFCPMKCHANSHYEVCEDLNSASCPGLPEIIACFGTCVEGCECDTGFLYNGHACVNDTECGCFDNGKNYKLGEIVYEEGCNTKCSCQMKGLLCENHTCPQGTKCMIKKGKRACYNKDPCKDANCRVMETCRVEKGEAVCVPKYTGKCWAWGDPHYHTFDGHNFDFQGTCKYVISKTCGNLDGLVPFSVTERNDNRGNRAVSYVREIDVSVYGFTISIVKNKFGQVMVDGELVNLPVQLGEGQVSVTQKGRSAVIETDFGLVVSYDWIWQIVIMLPSSYYGLVCGLCGNFNGNRADELQNPSGNAVSSVIEWAKSWKTPEQNKDHPCWDTCTKNCPTCNKRKVKRYEIETSCGALTAKKNGVFETCHKELDPGAFMSSCVYDMCLNKGDKKMLCQALSFYSQQCRERGITISGWREKFDCPMNCPPHSHYEKCATPCQPSCPFPEYKPNCIGVCVETCVCDAGYVLSAGVCVPAKTCGCFYQGRYYKPGQRFWADEACGRLCECDTTLSMVACREASCSAQERCTIEDGERGCRPISPATCSASGDPHYRTFDGLKFNFQGACVYQLAGLCAQEPGQELFNVTVQNDHLRSKAVSYTRAVVLSIYGITVNISRENTGVLFNGQLTLLPLEYKDKLKVFERSHRVVVETGAGITVTFDRKSKLTITLPSNYQGAVCGLCGNYNGNASDDLTMKNGQITHNEVKLGESWRVFSPYINC</sequence>
<feature type="signal peptide" evidence="4">
    <location>
        <begin position="1"/>
        <end position="21"/>
    </location>
</feature>
<feature type="chain" id="PRO_5043933154" evidence="4">
    <location>
        <begin position="22"/>
        <end position="2193"/>
    </location>
</feature>
<dbReference type="PROSITE" id="PS51233">
    <property type="entry name" value="VWFD"/>
    <property type="match status" value="5"/>
</dbReference>
<organism evidence="6 7">
    <name type="scientific">Solea senegalensis</name>
    <name type="common">Senegalese sole</name>
    <dbReference type="NCBI Taxonomy" id="28829"/>
    <lineage>
        <taxon>Eukaryota</taxon>
        <taxon>Metazoa</taxon>
        <taxon>Chordata</taxon>
        <taxon>Craniata</taxon>
        <taxon>Vertebrata</taxon>
        <taxon>Euteleostomi</taxon>
        <taxon>Actinopterygii</taxon>
        <taxon>Neopterygii</taxon>
        <taxon>Teleostei</taxon>
        <taxon>Neoteleostei</taxon>
        <taxon>Acanthomorphata</taxon>
        <taxon>Carangaria</taxon>
        <taxon>Pleuronectiformes</taxon>
        <taxon>Pleuronectoidei</taxon>
        <taxon>Soleidae</taxon>
        <taxon>Solea</taxon>
    </lineage>
</organism>
<gene>
    <name evidence="6" type="ORF">JOB18_028775</name>
</gene>
<dbReference type="SMART" id="SM00215">
    <property type="entry name" value="VWC_out"/>
    <property type="match status" value="3"/>
</dbReference>
<dbReference type="SMART" id="SM00832">
    <property type="entry name" value="C8"/>
    <property type="match status" value="4"/>
</dbReference>
<dbReference type="CDD" id="cd19941">
    <property type="entry name" value="TIL"/>
    <property type="match status" value="4"/>
</dbReference>
<dbReference type="FunFam" id="2.10.25.10:FF:000055">
    <property type="entry name" value="alpha-tectorin isoform X1"/>
    <property type="match status" value="3"/>
</dbReference>
<dbReference type="Pfam" id="PF01826">
    <property type="entry name" value="TIL"/>
    <property type="match status" value="4"/>
</dbReference>
<dbReference type="InterPro" id="IPR014853">
    <property type="entry name" value="VWF/SSPO/ZAN-like_Cys-rich_dom"/>
</dbReference>
<dbReference type="SMART" id="SM00274">
    <property type="entry name" value="FOLN"/>
    <property type="match status" value="2"/>
</dbReference>
<dbReference type="Pfam" id="PF17517">
    <property type="entry name" value="IgGFc_binding"/>
    <property type="match status" value="1"/>
</dbReference>
<evidence type="ECO:0000259" key="5">
    <source>
        <dbReference type="PROSITE" id="PS51233"/>
    </source>
</evidence>
<name>A0AAV6PVC1_SOLSE</name>